<evidence type="ECO:0000313" key="2">
    <source>
        <dbReference type="Proteomes" id="UP000031928"/>
    </source>
</evidence>
<accession>A0A0B6TJD8</accession>
<dbReference type="AlphaFoldDB" id="A0A0B6TJD8"/>
<name>A0A0B6TJD8_9CORY</name>
<proteinExistence type="predicted"/>
<geneLocation type="plasmid" evidence="1 2">
    <name>pCmarinum2</name>
</geneLocation>
<organism evidence="1 2">
    <name type="scientific">Corynebacterium marinum DSM 44953</name>
    <dbReference type="NCBI Taxonomy" id="1224162"/>
    <lineage>
        <taxon>Bacteria</taxon>
        <taxon>Bacillati</taxon>
        <taxon>Actinomycetota</taxon>
        <taxon>Actinomycetes</taxon>
        <taxon>Mycobacteriales</taxon>
        <taxon>Corynebacteriaceae</taxon>
        <taxon>Corynebacterium</taxon>
    </lineage>
</organism>
<evidence type="ECO:0000313" key="1">
    <source>
        <dbReference type="EMBL" id="AJK70077.1"/>
    </source>
</evidence>
<sequence length="64" mass="7358">MDSRRAFFFVIVFLSLDHHQLIFAHSHTGNTENFLVPILFYFQCSSPLGKTVNVHLYGKTVMAL</sequence>
<dbReference type="KEGG" id="cmq:B840_12545"/>
<dbReference type="Proteomes" id="UP000031928">
    <property type="component" value="Plasmid pCmarinum2"/>
</dbReference>
<dbReference type="HOGENOM" id="CLU_2860128_0_0_11"/>
<gene>
    <name evidence="1" type="ORF">B840_12545</name>
</gene>
<keyword evidence="2" id="KW-1185">Reference proteome</keyword>
<keyword evidence="1" id="KW-0614">Plasmid</keyword>
<dbReference type="EMBL" id="CP007791">
    <property type="protein sequence ID" value="AJK70077.1"/>
    <property type="molecule type" value="Genomic_DNA"/>
</dbReference>
<reference evidence="1 2" key="1">
    <citation type="submission" date="2014-05" db="EMBL/GenBank/DDBJ databases">
        <title>Complete genome sequence of Corynebacterium marinum DSM 44953.</title>
        <authorList>
            <person name="Schaffert L."/>
            <person name="Albersmeier A."/>
            <person name="Kalinowski J."/>
            <person name="Ruckert C."/>
        </authorList>
    </citation>
    <scope>NUCLEOTIDE SEQUENCE [LARGE SCALE GENOMIC DNA]</scope>
    <source>
        <strain evidence="1 2">DSM 44953</strain>
        <plasmid evidence="1 2">pCmarinum2</plasmid>
    </source>
</reference>
<protein>
    <submittedName>
        <fullName evidence="1">Uncharacterized protein</fullName>
    </submittedName>
</protein>